<gene>
    <name evidence="1" type="ORF">OPT61_g417</name>
</gene>
<dbReference type="Proteomes" id="UP001153331">
    <property type="component" value="Unassembled WGS sequence"/>
</dbReference>
<evidence type="ECO:0000313" key="2">
    <source>
        <dbReference type="Proteomes" id="UP001153331"/>
    </source>
</evidence>
<protein>
    <submittedName>
        <fullName evidence="1">Uncharacterized protein</fullName>
    </submittedName>
</protein>
<comment type="caution">
    <text evidence="1">The sequence shown here is derived from an EMBL/GenBank/DDBJ whole genome shotgun (WGS) entry which is preliminary data.</text>
</comment>
<sequence length="496" mass="51882">MKLISVLAGATLLAQQSTAHPGDSPEEHAREIAQRAAYLSTHKRSLAHCADTLKARGNDLALAHRRSLEVKKLRAKRAIDQGTSQDCGQAMEHLLTITTEKNYLRARDLDTVLATSHASNLTGITADTDPSVLFTGNNSCILTPEVTQGPYWVQGELIREDITEDQEGVPLHLDIQVIDINTCEPVPSVYLELWHCNSTGVYSGVVASGNGDSTDESNLDNTFLRGINQADESGVVQFDTLFPGHYTGRATHIHVMTHTLDSTVNENNTLTGTSVSHVGQMFFDQDLIESVDTIEPYASNTQQMTTNEEDSILGEEASDVDPMIEYVLLGDSLSDGIFGWLAFGMDSGSSYNVTPAANLYAEGGVANENSGMGGGGSPPGGNGTNGAPTGPMPSGAAPSGAVPSGATGLAVGSTLTTVVSASAIASSSSVISAVVSSVASSVAPSAVAPSAAPPKAPQGGKGQGHQQQGQQQNQQQGQKQGQEQQAQKQNSNPHHN</sequence>
<name>A0ACC2ITW3_9PLEO</name>
<proteinExistence type="predicted"/>
<accession>A0ACC2ITW3</accession>
<organism evidence="1 2">
    <name type="scientific">Boeremia exigua</name>
    <dbReference type="NCBI Taxonomy" id="749465"/>
    <lineage>
        <taxon>Eukaryota</taxon>
        <taxon>Fungi</taxon>
        <taxon>Dikarya</taxon>
        <taxon>Ascomycota</taxon>
        <taxon>Pezizomycotina</taxon>
        <taxon>Dothideomycetes</taxon>
        <taxon>Pleosporomycetidae</taxon>
        <taxon>Pleosporales</taxon>
        <taxon>Pleosporineae</taxon>
        <taxon>Didymellaceae</taxon>
        <taxon>Boeremia</taxon>
    </lineage>
</organism>
<evidence type="ECO:0000313" key="1">
    <source>
        <dbReference type="EMBL" id="KAJ8118654.1"/>
    </source>
</evidence>
<keyword evidence="2" id="KW-1185">Reference proteome</keyword>
<dbReference type="EMBL" id="JAPHNI010000013">
    <property type="protein sequence ID" value="KAJ8118654.1"/>
    <property type="molecule type" value="Genomic_DNA"/>
</dbReference>
<reference evidence="1" key="1">
    <citation type="submission" date="2022-11" db="EMBL/GenBank/DDBJ databases">
        <title>Genome Sequence of Boeremia exigua.</title>
        <authorList>
            <person name="Buettner E."/>
        </authorList>
    </citation>
    <scope>NUCLEOTIDE SEQUENCE</scope>
    <source>
        <strain evidence="1">CU02</strain>
    </source>
</reference>